<dbReference type="InterPro" id="IPR028939">
    <property type="entry name" value="P5C_Rdtase_cat_N"/>
</dbReference>
<dbReference type="RefSeq" id="WP_008750917.1">
    <property type="nucleotide sequence ID" value="NZ_GL622296.1"/>
</dbReference>
<evidence type="ECO:0000256" key="6">
    <source>
        <dbReference type="HAMAP-Rule" id="MF_01925"/>
    </source>
</evidence>
<sequence length="259" mass="28057">MRLGVIGFGNMGAAIAKGIVEKKAMDINDIGIFDIYTKSREKAREYGFKVYSDEIDLTEHFDKILVAVKPIHAKALFEKISEHVDGKLIMSIVAGLESADIKSYIGEQRVLRIMPNTPALVGEGVFALDSESNATEEEKEEIERIFTAIGLVEWVEERLFPVVTGLSGGGPAYVAMFIEALADAGVLYGLKRDVAIKIAAKTVLGSATQILETNIHPASLKDMVCSPSGTTIEGVRTLEEHSFRAGVIEAVSKATLKSQ</sequence>
<dbReference type="Gene3D" id="3.40.50.720">
    <property type="entry name" value="NAD(P)-binding Rossmann-like Domain"/>
    <property type="match status" value="1"/>
</dbReference>
<evidence type="ECO:0000256" key="8">
    <source>
        <dbReference type="PIRSR" id="PIRSR000193-1"/>
    </source>
</evidence>
<keyword evidence="6" id="KW-0028">Amino-acid biosynthesis</keyword>
<dbReference type="InterPro" id="IPR008927">
    <property type="entry name" value="6-PGluconate_DH-like_C_sf"/>
</dbReference>
<dbReference type="InterPro" id="IPR036291">
    <property type="entry name" value="NAD(P)-bd_dom_sf"/>
</dbReference>
<dbReference type="GO" id="GO:0055129">
    <property type="term" value="P:L-proline biosynthetic process"/>
    <property type="evidence" value="ECO:0007669"/>
    <property type="project" value="UniProtKB-UniRule"/>
</dbReference>
<comment type="caution">
    <text evidence="11">The sequence shown here is derived from an EMBL/GenBank/DDBJ whole genome shotgun (WGS) entry which is preliminary data.</text>
</comment>
<keyword evidence="6" id="KW-0963">Cytoplasm</keyword>
<comment type="function">
    <text evidence="5 6">Catalyzes the reduction of 1-pyrroline-5-carboxylate (PCA) to L-proline.</text>
</comment>
<comment type="catalytic activity">
    <reaction evidence="6">
        <text>L-proline + NADP(+) = (S)-1-pyrroline-5-carboxylate + NADPH + 2 H(+)</text>
        <dbReference type="Rhea" id="RHEA:14109"/>
        <dbReference type="ChEBI" id="CHEBI:15378"/>
        <dbReference type="ChEBI" id="CHEBI:17388"/>
        <dbReference type="ChEBI" id="CHEBI:57783"/>
        <dbReference type="ChEBI" id="CHEBI:58349"/>
        <dbReference type="ChEBI" id="CHEBI:60039"/>
        <dbReference type="EC" id="1.5.1.2"/>
    </reaction>
</comment>
<dbReference type="PANTHER" id="PTHR11645">
    <property type="entry name" value="PYRROLINE-5-CARBOXYLATE REDUCTASE"/>
    <property type="match status" value="1"/>
</dbReference>
<dbReference type="Proteomes" id="UP000003434">
    <property type="component" value="Unassembled WGS sequence"/>
</dbReference>
<dbReference type="GO" id="GO:0004735">
    <property type="term" value="F:pyrroline-5-carboxylate reductase activity"/>
    <property type="evidence" value="ECO:0007669"/>
    <property type="project" value="UniProtKB-UniRule"/>
</dbReference>
<evidence type="ECO:0000259" key="9">
    <source>
        <dbReference type="Pfam" id="PF03807"/>
    </source>
</evidence>
<dbReference type="InterPro" id="IPR000304">
    <property type="entry name" value="Pyrroline-COOH_reductase"/>
</dbReference>
<dbReference type="Gene3D" id="1.10.3730.10">
    <property type="entry name" value="ProC C-terminal domain-like"/>
    <property type="match status" value="1"/>
</dbReference>
<dbReference type="Pfam" id="PF03807">
    <property type="entry name" value="F420_oxidored"/>
    <property type="match status" value="1"/>
</dbReference>
<evidence type="ECO:0000256" key="2">
    <source>
        <dbReference type="ARBA" id="ARBA00022650"/>
    </source>
</evidence>
<dbReference type="Pfam" id="PF14748">
    <property type="entry name" value="P5CR_dimer"/>
    <property type="match status" value="1"/>
</dbReference>
<dbReference type="InterPro" id="IPR029036">
    <property type="entry name" value="P5CR_dimer"/>
</dbReference>
<evidence type="ECO:0000256" key="7">
    <source>
        <dbReference type="NCBIfam" id="TIGR00112"/>
    </source>
</evidence>
<comment type="catalytic activity">
    <reaction evidence="6">
        <text>L-proline + NAD(+) = (S)-1-pyrroline-5-carboxylate + NADH + 2 H(+)</text>
        <dbReference type="Rhea" id="RHEA:14105"/>
        <dbReference type="ChEBI" id="CHEBI:15378"/>
        <dbReference type="ChEBI" id="CHEBI:17388"/>
        <dbReference type="ChEBI" id="CHEBI:57540"/>
        <dbReference type="ChEBI" id="CHEBI:57945"/>
        <dbReference type="ChEBI" id="CHEBI:60039"/>
        <dbReference type="EC" id="1.5.1.2"/>
    </reaction>
</comment>
<dbReference type="EC" id="1.5.1.2" evidence="6 7"/>
<dbReference type="PANTHER" id="PTHR11645:SF0">
    <property type="entry name" value="PYRROLINE-5-CARBOXYLATE REDUCTASE 3"/>
    <property type="match status" value="1"/>
</dbReference>
<name>E6LMG5_9FIRM</name>
<organism evidence="11 12">
    <name type="scientific">Lachnoanaerobaculum saburreum DSM 3986</name>
    <dbReference type="NCBI Taxonomy" id="887325"/>
    <lineage>
        <taxon>Bacteria</taxon>
        <taxon>Bacillati</taxon>
        <taxon>Bacillota</taxon>
        <taxon>Clostridia</taxon>
        <taxon>Lachnospirales</taxon>
        <taxon>Lachnospiraceae</taxon>
        <taxon>Lachnoanaerobaculum</taxon>
    </lineage>
</organism>
<dbReference type="AlphaFoldDB" id="E6LMG5"/>
<evidence type="ECO:0000313" key="12">
    <source>
        <dbReference type="Proteomes" id="UP000003434"/>
    </source>
</evidence>
<comment type="similarity">
    <text evidence="1 6">Belongs to the pyrroline-5-carboxylate reductase family.</text>
</comment>
<accession>E6LMG5</accession>
<dbReference type="SUPFAM" id="SSF51735">
    <property type="entry name" value="NAD(P)-binding Rossmann-fold domains"/>
    <property type="match status" value="1"/>
</dbReference>
<comment type="pathway">
    <text evidence="6">Amino-acid biosynthesis; L-proline biosynthesis; L-proline from L-glutamate 5-semialdehyde: step 1/1.</text>
</comment>
<proteinExistence type="inferred from homology"/>
<dbReference type="EMBL" id="AEPW01000048">
    <property type="protein sequence ID" value="EFU76939.1"/>
    <property type="molecule type" value="Genomic_DNA"/>
</dbReference>
<feature type="domain" description="Pyrroline-5-carboxylate reductase dimerisation" evidence="10">
    <location>
        <begin position="157"/>
        <end position="258"/>
    </location>
</feature>
<feature type="binding site" evidence="8">
    <location>
        <begin position="6"/>
        <end position="11"/>
    </location>
    <ligand>
        <name>NADP(+)</name>
        <dbReference type="ChEBI" id="CHEBI:58349"/>
    </ligand>
</feature>
<dbReference type="PIRSF" id="PIRSF000193">
    <property type="entry name" value="Pyrrol-5-carb_rd"/>
    <property type="match status" value="1"/>
</dbReference>
<dbReference type="UniPathway" id="UPA00098">
    <property type="reaction ID" value="UER00361"/>
</dbReference>
<dbReference type="GO" id="GO:0005737">
    <property type="term" value="C:cytoplasm"/>
    <property type="evidence" value="ECO:0007669"/>
    <property type="project" value="UniProtKB-SubCell"/>
</dbReference>
<gene>
    <name evidence="6 11" type="primary">proC</name>
    <name evidence="11" type="ORF">HMPREF0381_1150</name>
</gene>
<evidence type="ECO:0000259" key="10">
    <source>
        <dbReference type="Pfam" id="PF14748"/>
    </source>
</evidence>
<evidence type="ECO:0000256" key="4">
    <source>
        <dbReference type="ARBA" id="ARBA00023002"/>
    </source>
</evidence>
<evidence type="ECO:0000256" key="5">
    <source>
        <dbReference type="ARBA" id="ARBA00058118"/>
    </source>
</evidence>
<protein>
    <recommendedName>
        <fullName evidence="6 7">Pyrroline-5-carboxylate reductase</fullName>
        <shortName evidence="6">P5C reductase</shortName>
        <shortName evidence="6">P5CR</shortName>
        <ecNumber evidence="6 7">1.5.1.2</ecNumber>
    </recommendedName>
    <alternativeName>
        <fullName evidence="6">PCA reductase</fullName>
    </alternativeName>
</protein>
<keyword evidence="3 6" id="KW-0521">NADP</keyword>
<reference evidence="11 12" key="1">
    <citation type="submission" date="2010-12" db="EMBL/GenBank/DDBJ databases">
        <authorList>
            <person name="Muzny D."/>
            <person name="Qin X."/>
            <person name="Deng J."/>
            <person name="Jiang H."/>
            <person name="Liu Y."/>
            <person name="Qu J."/>
            <person name="Song X.-Z."/>
            <person name="Zhang L."/>
            <person name="Thornton R."/>
            <person name="Coyle M."/>
            <person name="Francisco L."/>
            <person name="Jackson L."/>
            <person name="Javaid M."/>
            <person name="Korchina V."/>
            <person name="Kovar C."/>
            <person name="Mata R."/>
            <person name="Mathew T."/>
            <person name="Ngo R."/>
            <person name="Nguyen L."/>
            <person name="Nguyen N."/>
            <person name="Okwuonu G."/>
            <person name="Ongeri F."/>
            <person name="Pham C."/>
            <person name="Simmons D."/>
            <person name="Wilczek-Boney K."/>
            <person name="Hale W."/>
            <person name="Jakkamsetti A."/>
            <person name="Pham P."/>
            <person name="Ruth R."/>
            <person name="San Lucas F."/>
            <person name="Warren J."/>
            <person name="Zhang J."/>
            <person name="Zhao Z."/>
            <person name="Zhou C."/>
            <person name="Zhu D."/>
            <person name="Lee S."/>
            <person name="Bess C."/>
            <person name="Blankenburg K."/>
            <person name="Forbes L."/>
            <person name="Fu Q."/>
            <person name="Gubbala S."/>
            <person name="Hirani K."/>
            <person name="Jayaseelan J.C."/>
            <person name="Lara F."/>
            <person name="Munidasa M."/>
            <person name="Palculict T."/>
            <person name="Patil S."/>
            <person name="Pu L.-L."/>
            <person name="Saada N."/>
            <person name="Tang L."/>
            <person name="Weissenberger G."/>
            <person name="Zhu Y."/>
            <person name="Hemphill L."/>
            <person name="Shang Y."/>
            <person name="Youmans B."/>
            <person name="Ayvaz T."/>
            <person name="Ross M."/>
            <person name="Santibanez J."/>
            <person name="Aqrawi P."/>
            <person name="Gross S."/>
            <person name="Joshi V."/>
            <person name="Fowler G."/>
            <person name="Nazareth L."/>
            <person name="Reid J."/>
            <person name="Worley K."/>
            <person name="Petrosino J."/>
            <person name="Highlander S."/>
            <person name="Gibbs R."/>
        </authorList>
    </citation>
    <scope>NUCLEOTIDE SEQUENCE [LARGE SCALE GENOMIC DNA]</scope>
    <source>
        <strain evidence="11 12">DSM 3986</strain>
    </source>
</reference>
<keyword evidence="2 6" id="KW-0641">Proline biosynthesis</keyword>
<dbReference type="FunFam" id="1.10.3730.10:FF:000001">
    <property type="entry name" value="Pyrroline-5-carboxylate reductase"/>
    <property type="match status" value="1"/>
</dbReference>
<evidence type="ECO:0000256" key="1">
    <source>
        <dbReference type="ARBA" id="ARBA00005525"/>
    </source>
</evidence>
<dbReference type="HOGENOM" id="CLU_042344_3_1_9"/>
<keyword evidence="4 6" id="KW-0560">Oxidoreductase</keyword>
<dbReference type="SUPFAM" id="SSF48179">
    <property type="entry name" value="6-phosphogluconate dehydrogenase C-terminal domain-like"/>
    <property type="match status" value="1"/>
</dbReference>
<evidence type="ECO:0000256" key="3">
    <source>
        <dbReference type="ARBA" id="ARBA00022857"/>
    </source>
</evidence>
<dbReference type="eggNOG" id="COG0345">
    <property type="taxonomic scope" value="Bacteria"/>
</dbReference>
<evidence type="ECO:0000313" key="11">
    <source>
        <dbReference type="EMBL" id="EFU76939.1"/>
    </source>
</evidence>
<dbReference type="HAMAP" id="MF_01925">
    <property type="entry name" value="P5C_reductase"/>
    <property type="match status" value="1"/>
</dbReference>
<feature type="binding site" evidence="8">
    <location>
        <begin position="67"/>
        <end position="70"/>
    </location>
    <ligand>
        <name>NADP(+)</name>
        <dbReference type="ChEBI" id="CHEBI:58349"/>
    </ligand>
</feature>
<feature type="domain" description="Pyrroline-5-carboxylate reductase catalytic N-terminal" evidence="9">
    <location>
        <begin position="2"/>
        <end position="95"/>
    </location>
</feature>
<comment type="subcellular location">
    <subcellularLocation>
        <location evidence="6">Cytoplasm</location>
    </subcellularLocation>
</comment>
<dbReference type="NCBIfam" id="TIGR00112">
    <property type="entry name" value="proC"/>
    <property type="match status" value="1"/>
</dbReference>